<evidence type="ECO:0000256" key="7">
    <source>
        <dbReference type="ARBA" id="ARBA00023136"/>
    </source>
</evidence>
<evidence type="ECO:0000259" key="9">
    <source>
        <dbReference type="PROSITE" id="PS50850"/>
    </source>
</evidence>
<evidence type="ECO:0000256" key="5">
    <source>
        <dbReference type="ARBA" id="ARBA00022692"/>
    </source>
</evidence>
<feature type="transmembrane region" description="Helical" evidence="8">
    <location>
        <begin position="275"/>
        <end position="293"/>
    </location>
</feature>
<gene>
    <name evidence="10" type="ORF">ACFSM5_18195</name>
</gene>
<comment type="subcellular location">
    <subcellularLocation>
        <location evidence="1">Cell membrane</location>
        <topology evidence="1">Multi-pass membrane protein</topology>
    </subcellularLocation>
</comment>
<dbReference type="InterPro" id="IPR005829">
    <property type="entry name" value="Sugar_transporter_CS"/>
</dbReference>
<comment type="similarity">
    <text evidence="2">Belongs to the major facilitator superfamily.</text>
</comment>
<feature type="transmembrane region" description="Helical" evidence="8">
    <location>
        <begin position="160"/>
        <end position="182"/>
    </location>
</feature>
<reference evidence="11" key="1">
    <citation type="journal article" date="2019" name="Int. J. Syst. Evol. Microbiol.">
        <title>The Global Catalogue of Microorganisms (GCM) 10K type strain sequencing project: providing services to taxonomists for standard genome sequencing and annotation.</title>
        <authorList>
            <consortium name="The Broad Institute Genomics Platform"/>
            <consortium name="The Broad Institute Genome Sequencing Center for Infectious Disease"/>
            <person name="Wu L."/>
            <person name="Ma J."/>
        </authorList>
    </citation>
    <scope>NUCLEOTIDE SEQUENCE [LARGE SCALE GENOMIC DNA]</scope>
    <source>
        <strain evidence="11">CGMCC 1.19062</strain>
    </source>
</reference>
<dbReference type="PROSITE" id="PS50850">
    <property type="entry name" value="MFS"/>
    <property type="match status" value="1"/>
</dbReference>
<dbReference type="SUPFAM" id="SSF103473">
    <property type="entry name" value="MFS general substrate transporter"/>
    <property type="match status" value="1"/>
</dbReference>
<dbReference type="EMBL" id="JBHUIP010000014">
    <property type="protein sequence ID" value="MFD2264843.1"/>
    <property type="molecule type" value="Genomic_DNA"/>
</dbReference>
<keyword evidence="6 8" id="KW-1133">Transmembrane helix</keyword>
<evidence type="ECO:0000256" key="4">
    <source>
        <dbReference type="ARBA" id="ARBA00022475"/>
    </source>
</evidence>
<feature type="transmembrane region" description="Helical" evidence="8">
    <location>
        <begin position="44"/>
        <end position="62"/>
    </location>
</feature>
<sequence>MAAPIDKRTLAVALAGAAAFLDLYPTQALLPDLAAAFQAGPAEVAMTVTVGTAAVALMAPITGALADRFGRKRLIVGACLALVLPTLMTALSGSLAELLLWRFLQGLLLPAIFAVTVAYVGEEYEPGEISRASGLYIAGTIMGGFLGRFVAALVAEGYGWRWGLGSLAILNLACGLALWAYLPPARSFRPADSLGSVVGAMGRHLRRPPLVATFALGFGVLFSLVALFTYANFHLAAAPYSLSTGQLGAVFIVYLTGVAASPWTGRLIRLFGRRGALATAVGIACTGLVLTLFSPLPVIIAGLAVGCAGIFITQSAATGYVAGNAPEAKTAAVGLYVASYYLGGSLGAVVPAMALAQFDWPGVVVIVALVQAAMLLTAWIFWRDPK</sequence>
<evidence type="ECO:0000256" key="2">
    <source>
        <dbReference type="ARBA" id="ARBA00008335"/>
    </source>
</evidence>
<feature type="transmembrane region" description="Helical" evidence="8">
    <location>
        <begin position="299"/>
        <end position="321"/>
    </location>
</feature>
<comment type="caution">
    <text evidence="10">The sequence shown here is derived from an EMBL/GenBank/DDBJ whole genome shotgun (WGS) entry which is preliminary data.</text>
</comment>
<feature type="transmembrane region" description="Helical" evidence="8">
    <location>
        <begin position="99"/>
        <end position="121"/>
    </location>
</feature>
<evidence type="ECO:0000313" key="10">
    <source>
        <dbReference type="EMBL" id="MFD2264843.1"/>
    </source>
</evidence>
<organism evidence="10 11">
    <name type="scientific">Lacibacterium aquatile</name>
    <dbReference type="NCBI Taxonomy" id="1168082"/>
    <lineage>
        <taxon>Bacteria</taxon>
        <taxon>Pseudomonadati</taxon>
        <taxon>Pseudomonadota</taxon>
        <taxon>Alphaproteobacteria</taxon>
        <taxon>Rhodospirillales</taxon>
        <taxon>Rhodospirillaceae</taxon>
    </lineage>
</organism>
<keyword evidence="3" id="KW-0813">Transport</keyword>
<feature type="domain" description="Major facilitator superfamily (MFS) profile" evidence="9">
    <location>
        <begin position="8"/>
        <end position="386"/>
    </location>
</feature>
<feature type="transmembrane region" description="Helical" evidence="8">
    <location>
        <begin position="245"/>
        <end position="263"/>
    </location>
</feature>
<feature type="transmembrane region" description="Helical" evidence="8">
    <location>
        <begin position="210"/>
        <end position="233"/>
    </location>
</feature>
<keyword evidence="11" id="KW-1185">Reference proteome</keyword>
<feature type="transmembrane region" description="Helical" evidence="8">
    <location>
        <begin position="360"/>
        <end position="382"/>
    </location>
</feature>
<evidence type="ECO:0000256" key="6">
    <source>
        <dbReference type="ARBA" id="ARBA00022989"/>
    </source>
</evidence>
<accession>A0ABW5DVV3</accession>
<keyword evidence="7 8" id="KW-0472">Membrane</keyword>
<protein>
    <submittedName>
        <fullName evidence="10">MFS transporter</fullName>
    </submittedName>
</protein>
<dbReference type="CDD" id="cd17324">
    <property type="entry name" value="MFS_NepI_like"/>
    <property type="match status" value="1"/>
</dbReference>
<evidence type="ECO:0000256" key="3">
    <source>
        <dbReference type="ARBA" id="ARBA00022448"/>
    </source>
</evidence>
<evidence type="ECO:0000256" key="8">
    <source>
        <dbReference type="SAM" id="Phobius"/>
    </source>
</evidence>
<feature type="transmembrane region" description="Helical" evidence="8">
    <location>
        <begin position="133"/>
        <end position="154"/>
    </location>
</feature>
<dbReference type="RefSeq" id="WP_379877978.1">
    <property type="nucleotide sequence ID" value="NZ_JBHUIP010000014.1"/>
</dbReference>
<dbReference type="Gene3D" id="1.20.1250.20">
    <property type="entry name" value="MFS general substrate transporter like domains"/>
    <property type="match status" value="1"/>
</dbReference>
<dbReference type="PROSITE" id="PS00216">
    <property type="entry name" value="SUGAR_TRANSPORT_1"/>
    <property type="match status" value="1"/>
</dbReference>
<proteinExistence type="inferred from homology"/>
<dbReference type="Pfam" id="PF07690">
    <property type="entry name" value="MFS_1"/>
    <property type="match status" value="1"/>
</dbReference>
<dbReference type="PANTHER" id="PTHR43271">
    <property type="entry name" value="BLL2771 PROTEIN"/>
    <property type="match status" value="1"/>
</dbReference>
<dbReference type="PANTHER" id="PTHR43271:SF2">
    <property type="entry name" value="BLL2771 PROTEIN"/>
    <property type="match status" value="1"/>
</dbReference>
<dbReference type="InterPro" id="IPR036259">
    <property type="entry name" value="MFS_trans_sf"/>
</dbReference>
<keyword evidence="5 8" id="KW-0812">Transmembrane</keyword>
<dbReference type="InterPro" id="IPR020846">
    <property type="entry name" value="MFS_dom"/>
</dbReference>
<name>A0ABW5DVV3_9PROT</name>
<evidence type="ECO:0000313" key="11">
    <source>
        <dbReference type="Proteomes" id="UP001597295"/>
    </source>
</evidence>
<feature type="transmembrane region" description="Helical" evidence="8">
    <location>
        <begin position="333"/>
        <end position="354"/>
    </location>
</feature>
<dbReference type="Proteomes" id="UP001597295">
    <property type="component" value="Unassembled WGS sequence"/>
</dbReference>
<feature type="transmembrane region" description="Helical" evidence="8">
    <location>
        <begin position="74"/>
        <end position="93"/>
    </location>
</feature>
<dbReference type="InterPro" id="IPR011701">
    <property type="entry name" value="MFS"/>
</dbReference>
<keyword evidence="4" id="KW-1003">Cell membrane</keyword>
<evidence type="ECO:0000256" key="1">
    <source>
        <dbReference type="ARBA" id="ARBA00004651"/>
    </source>
</evidence>